<feature type="compositionally biased region" description="Acidic residues" evidence="1">
    <location>
        <begin position="904"/>
        <end position="913"/>
    </location>
</feature>
<feature type="transmembrane region" description="Helical" evidence="2">
    <location>
        <begin position="139"/>
        <end position="160"/>
    </location>
</feature>
<feature type="compositionally biased region" description="Low complexity" evidence="1">
    <location>
        <begin position="528"/>
        <end position="542"/>
    </location>
</feature>
<sequence length="942" mass="98403">MPSSAHDLAGEAREPGPDDTEELSATTSPGAARRDPGAQHDPGVQQNAGAQHDAAAARGSGHRPPAALSTMTARHWWVPVLAGVGGYVGTVVGIVIALMLSVLGLALQGDSDGGSTTDRLNDEISSATGLDTDTSGLRWILSVPFQLAAMAALVPLRLILSFGGEGASAGITVPQYFALACGVLTAWLIARKLSTRMRVETRGVQWLMAAVSGLTWAALALVVTALTVLRLDVPFFASDIRVRLTALGGGLFPVLFLVGLLSVAAALNVRSTQVSPGRIVVGAERSTPGVLQVLRPIAVQFAVFGTVAGLGLLVYAFVEGGAPAGFSALFWLPIAVGWLFVLSLLSALTAGGAATSLTGLTGRSDAFYLWSEGTVPVWAVVLCLLLALVSAVCAAITWAHVRPLDERVARTPLAWAVLPVTYFLLGLLALWLLRVGGYASGGMVGSSDAVFSLRPAGWTCLVFLVWGVVIELLARFVVPAFMHTLPRRVTRGLRGSERSRGRAAVVASAAAMGGAGLAGAGLAGSGTRAAPAPEASAATSSAQHPSVEPTATTATQDATPYAPSAYSGPPAGSGDETRVLPSYDDPGATTRMPAQRAPMDPATKKRIRLIAIIVGALILLAVLATVVFSVLSRTVFGPDNQAEDLLRSVTDGNASHAAEIANPNVSSGQRALLTDDVYGAAQNRISSYEIKDTIIDGDRATVNATVTQDGVTTPVALPMVSDSRNGLFKSWRVDETAGVPLYQALTVEVPAGVGELDVNGKKVSVDAQGQPHTVEYTVLPGDYAVGVGSSSKYVTYGGDQVAEIRAGSPSSAPVMSFQPSFTPALEEDVAKQLNATLDRCAQSTEFEPEGCPFGYSIYGDDEDYRNPRWSIQRYPTYSVSSYGSQATFTTDRSGEVRLDYQYNEEYDDDEPADWTDRDTTSSVSGYGTVSVSGDELTINAND</sequence>
<keyword evidence="2" id="KW-1133">Transmembrane helix</keyword>
<gene>
    <name evidence="3" type="ORF">GKZ75_12740</name>
</gene>
<feature type="region of interest" description="Disordered" evidence="1">
    <location>
        <begin position="1"/>
        <end position="66"/>
    </location>
</feature>
<keyword evidence="2" id="KW-0472">Membrane</keyword>
<feature type="transmembrane region" description="Helical" evidence="2">
    <location>
        <begin position="244"/>
        <end position="267"/>
    </location>
</feature>
<dbReference type="Proteomes" id="UP000471026">
    <property type="component" value="Unassembled WGS sequence"/>
</dbReference>
<feature type="transmembrane region" description="Helical" evidence="2">
    <location>
        <begin position="76"/>
        <end position="107"/>
    </location>
</feature>
<feature type="region of interest" description="Disordered" evidence="1">
    <location>
        <begin position="528"/>
        <end position="600"/>
    </location>
</feature>
<protein>
    <submittedName>
        <fullName evidence="3">Uncharacterized protein</fullName>
    </submittedName>
</protein>
<organism evidence="3 4">
    <name type="scientific">Kocuria marina subsp. indica</name>
    <dbReference type="NCBI Taxonomy" id="1049583"/>
    <lineage>
        <taxon>Bacteria</taxon>
        <taxon>Bacillati</taxon>
        <taxon>Actinomycetota</taxon>
        <taxon>Actinomycetes</taxon>
        <taxon>Micrococcales</taxon>
        <taxon>Micrococcaceae</taxon>
        <taxon>Kocuria</taxon>
    </lineage>
</organism>
<proteinExistence type="predicted"/>
<feature type="transmembrane region" description="Helical" evidence="2">
    <location>
        <begin position="413"/>
        <end position="436"/>
    </location>
</feature>
<feature type="transmembrane region" description="Helical" evidence="2">
    <location>
        <begin position="330"/>
        <end position="357"/>
    </location>
</feature>
<evidence type="ECO:0000313" key="4">
    <source>
        <dbReference type="Proteomes" id="UP000471026"/>
    </source>
</evidence>
<name>A0A6N9R3F0_9MICC</name>
<reference evidence="3 4" key="1">
    <citation type="submission" date="2019-11" db="EMBL/GenBank/DDBJ databases">
        <title>Draft genome sequence of Kocuria indica DP-K7, a methyl red degrading Actinobacterium.</title>
        <authorList>
            <person name="Kumaran S."/>
            <person name="Tischler D."/>
            <person name="Ngo A.C.R."/>
            <person name="Schultes F."/>
        </authorList>
    </citation>
    <scope>NUCLEOTIDE SEQUENCE [LARGE SCALE GENOMIC DNA]</scope>
    <source>
        <strain evidence="3 4">DP-K7</strain>
    </source>
</reference>
<feature type="compositionally biased region" description="Low complexity" evidence="1">
    <location>
        <begin position="549"/>
        <end position="574"/>
    </location>
</feature>
<feature type="transmembrane region" description="Helical" evidence="2">
    <location>
        <begin position="456"/>
        <end position="478"/>
    </location>
</feature>
<feature type="transmembrane region" description="Helical" evidence="2">
    <location>
        <begin position="609"/>
        <end position="631"/>
    </location>
</feature>
<feature type="compositionally biased region" description="Low complexity" evidence="1">
    <location>
        <begin position="920"/>
        <end position="933"/>
    </location>
</feature>
<dbReference type="RefSeq" id="WP_162230345.1">
    <property type="nucleotide sequence ID" value="NZ_WMHZ01000026.1"/>
</dbReference>
<comment type="caution">
    <text evidence="3">The sequence shown here is derived from an EMBL/GenBank/DDBJ whole genome shotgun (WGS) entry which is preliminary data.</text>
</comment>
<feature type="compositionally biased region" description="Low complexity" evidence="1">
    <location>
        <begin position="45"/>
        <end position="57"/>
    </location>
</feature>
<feature type="transmembrane region" description="Helical" evidence="2">
    <location>
        <begin position="377"/>
        <end position="401"/>
    </location>
</feature>
<feature type="transmembrane region" description="Helical" evidence="2">
    <location>
        <begin position="210"/>
        <end position="232"/>
    </location>
</feature>
<evidence type="ECO:0000256" key="2">
    <source>
        <dbReference type="SAM" id="Phobius"/>
    </source>
</evidence>
<evidence type="ECO:0000256" key="1">
    <source>
        <dbReference type="SAM" id="MobiDB-lite"/>
    </source>
</evidence>
<feature type="transmembrane region" description="Helical" evidence="2">
    <location>
        <begin position="167"/>
        <end position="190"/>
    </location>
</feature>
<dbReference type="AlphaFoldDB" id="A0A6N9R3F0"/>
<evidence type="ECO:0000313" key="3">
    <source>
        <dbReference type="EMBL" id="NDO79060.1"/>
    </source>
</evidence>
<feature type="transmembrane region" description="Helical" evidence="2">
    <location>
        <begin position="297"/>
        <end position="318"/>
    </location>
</feature>
<keyword evidence="2" id="KW-0812">Transmembrane</keyword>
<accession>A0A6N9R3F0</accession>
<feature type="region of interest" description="Disordered" evidence="1">
    <location>
        <begin position="904"/>
        <end position="942"/>
    </location>
</feature>
<dbReference type="EMBL" id="WMHZ01000026">
    <property type="protein sequence ID" value="NDO79060.1"/>
    <property type="molecule type" value="Genomic_DNA"/>
</dbReference>